<reference evidence="7" key="1">
    <citation type="submission" date="2023-04" db="EMBL/GenBank/DDBJ databases">
        <title>Black Yeasts Isolated from many extreme environments.</title>
        <authorList>
            <person name="Coleine C."/>
            <person name="Stajich J.E."/>
            <person name="Selbmann L."/>
        </authorList>
    </citation>
    <scope>NUCLEOTIDE SEQUENCE</scope>
    <source>
        <strain evidence="7">CCFEE 5312</strain>
    </source>
</reference>
<evidence type="ECO:0000256" key="4">
    <source>
        <dbReference type="ARBA" id="ARBA00022989"/>
    </source>
</evidence>
<keyword evidence="3 6" id="KW-0812">Transmembrane</keyword>
<evidence type="ECO:0000256" key="1">
    <source>
        <dbReference type="ARBA" id="ARBA00004141"/>
    </source>
</evidence>
<dbReference type="PANTHER" id="PTHR31123:SF4">
    <property type="entry name" value="PROTEIN ALCS"/>
    <property type="match status" value="1"/>
</dbReference>
<evidence type="ECO:0000256" key="6">
    <source>
        <dbReference type="SAM" id="Phobius"/>
    </source>
</evidence>
<evidence type="ECO:0008006" key="9">
    <source>
        <dbReference type="Google" id="ProtNLM"/>
    </source>
</evidence>
<feature type="transmembrane region" description="Helical" evidence="6">
    <location>
        <begin position="61"/>
        <end position="85"/>
    </location>
</feature>
<sequence length="280" mass="30169">MSGTEGIDHKMEIVDSNHSNGAPLGRQVTVTMAADHYERMFFQPNKPLAGDYAKRFGNPTLLGLISFLVPYTSTIFILIGWGGAVPPTSLVGLSGDYYFFGAMGMVLAGIAEFILGNTYPFAVFVIYGVHWGSLAYTQDPIHKTTEPFAEAGGAAGAEYNSSQGFHNVTMCLVSFVLLIGTLRINIPFVLVFIGLVFLFAFIAAADFAVPHAKTAADLEHIGMLLRIGGGFGMLGVIFGWYLAVLTVMEAVGLPNVLPVFDLSTKVFPAREKDKDISKQV</sequence>
<evidence type="ECO:0000256" key="5">
    <source>
        <dbReference type="ARBA" id="ARBA00023136"/>
    </source>
</evidence>
<evidence type="ECO:0000256" key="3">
    <source>
        <dbReference type="ARBA" id="ARBA00022692"/>
    </source>
</evidence>
<dbReference type="InterPro" id="IPR051633">
    <property type="entry name" value="AceTr"/>
</dbReference>
<keyword evidence="5 6" id="KW-0472">Membrane</keyword>
<comment type="similarity">
    <text evidence="2">Belongs to the acetate uptake transporter (AceTr) (TC 2.A.96) family.</text>
</comment>
<dbReference type="EMBL" id="JAWDJX010000038">
    <property type="protein sequence ID" value="KAK3049638.1"/>
    <property type="molecule type" value="Genomic_DNA"/>
</dbReference>
<feature type="transmembrane region" description="Helical" evidence="6">
    <location>
        <begin position="221"/>
        <end position="243"/>
    </location>
</feature>
<comment type="subcellular location">
    <subcellularLocation>
        <location evidence="1">Membrane</location>
        <topology evidence="1">Multi-pass membrane protein</topology>
    </subcellularLocation>
</comment>
<evidence type="ECO:0000313" key="7">
    <source>
        <dbReference type="EMBL" id="KAK3049638.1"/>
    </source>
</evidence>
<comment type="caution">
    <text evidence="7">The sequence shown here is derived from an EMBL/GenBank/DDBJ whole genome shotgun (WGS) entry which is preliminary data.</text>
</comment>
<dbReference type="GO" id="GO:0015123">
    <property type="term" value="F:acetate transmembrane transporter activity"/>
    <property type="evidence" value="ECO:0007669"/>
    <property type="project" value="TreeGrafter"/>
</dbReference>
<gene>
    <name evidence="7" type="ORF">LTR09_009059</name>
</gene>
<dbReference type="AlphaFoldDB" id="A0AAJ0G5V5"/>
<evidence type="ECO:0000256" key="2">
    <source>
        <dbReference type="ARBA" id="ARBA00005587"/>
    </source>
</evidence>
<protein>
    <recommendedName>
        <fullName evidence="9">GPR1/FUN34/YaaH-class plasma membrane protein</fullName>
    </recommendedName>
</protein>
<proteinExistence type="inferred from homology"/>
<dbReference type="Pfam" id="PF01184">
    <property type="entry name" value="Gpr1_Fun34_YaaH"/>
    <property type="match status" value="1"/>
</dbReference>
<keyword evidence="4 6" id="KW-1133">Transmembrane helix</keyword>
<name>A0AAJ0G5V5_9PEZI</name>
<evidence type="ECO:0000313" key="8">
    <source>
        <dbReference type="Proteomes" id="UP001271007"/>
    </source>
</evidence>
<dbReference type="InterPro" id="IPR000791">
    <property type="entry name" value="Gpr1/Fun34/SatP-like"/>
</dbReference>
<keyword evidence="8" id="KW-1185">Reference proteome</keyword>
<feature type="transmembrane region" description="Helical" evidence="6">
    <location>
        <begin position="188"/>
        <end position="209"/>
    </location>
</feature>
<dbReference type="Proteomes" id="UP001271007">
    <property type="component" value="Unassembled WGS sequence"/>
</dbReference>
<organism evidence="7 8">
    <name type="scientific">Extremus antarcticus</name>
    <dbReference type="NCBI Taxonomy" id="702011"/>
    <lineage>
        <taxon>Eukaryota</taxon>
        <taxon>Fungi</taxon>
        <taxon>Dikarya</taxon>
        <taxon>Ascomycota</taxon>
        <taxon>Pezizomycotina</taxon>
        <taxon>Dothideomycetes</taxon>
        <taxon>Dothideomycetidae</taxon>
        <taxon>Mycosphaerellales</taxon>
        <taxon>Extremaceae</taxon>
        <taxon>Extremus</taxon>
    </lineage>
</organism>
<dbReference type="GO" id="GO:0005886">
    <property type="term" value="C:plasma membrane"/>
    <property type="evidence" value="ECO:0007669"/>
    <property type="project" value="TreeGrafter"/>
</dbReference>
<accession>A0AAJ0G5V5</accession>
<dbReference type="PANTHER" id="PTHR31123">
    <property type="entry name" value="ACCUMULATION OF DYADS PROTEIN 2-RELATED"/>
    <property type="match status" value="1"/>
</dbReference>